<dbReference type="Pfam" id="PF02517">
    <property type="entry name" value="Rce1-like"/>
    <property type="match status" value="1"/>
</dbReference>
<reference evidence="3 4" key="1">
    <citation type="journal article" date="2006" name="Int. J. Syst. Evol. Microbiol.">
        <title>Dyella yeojuensis sp. nov., isolated from greenhouse soil in Korea.</title>
        <authorList>
            <person name="Kim B.Y."/>
            <person name="Weon H.Y."/>
            <person name="Lee K.H."/>
            <person name="Seok S.J."/>
            <person name="Kwon S.W."/>
            <person name="Go S.J."/>
            <person name="Stackebrandt E."/>
        </authorList>
    </citation>
    <scope>NUCLEOTIDE SEQUENCE [LARGE SCALE GENOMIC DNA]</scope>
    <source>
        <strain evidence="3 4">DSM 17673</strain>
    </source>
</reference>
<dbReference type="GO" id="GO:0004175">
    <property type="term" value="F:endopeptidase activity"/>
    <property type="evidence" value="ECO:0007669"/>
    <property type="project" value="UniProtKB-ARBA"/>
</dbReference>
<protein>
    <recommendedName>
        <fullName evidence="2">CAAX prenyl protease 2/Lysostaphin resistance protein A-like domain-containing protein</fullName>
    </recommendedName>
</protein>
<feature type="transmembrane region" description="Helical" evidence="1">
    <location>
        <begin position="367"/>
        <end position="390"/>
    </location>
</feature>
<proteinExistence type="predicted"/>
<comment type="caution">
    <text evidence="3">The sequence shown here is derived from an EMBL/GenBank/DDBJ whole genome shotgun (WGS) entry which is preliminary data.</text>
</comment>
<dbReference type="RefSeq" id="WP_166697782.1">
    <property type="nucleotide sequence ID" value="NZ_JAAQTL010000001.1"/>
</dbReference>
<evidence type="ECO:0000313" key="4">
    <source>
        <dbReference type="Proteomes" id="UP000518878"/>
    </source>
</evidence>
<sequence length="471" mass="49917">MPSGGFRWTTPATVLLGLALLVALPYLAAAVVRAAIESRSAADRAAYATGGSPWSWRFREADDVVAGRAFGGGSLGASQAGLILRATDGRPMEVGLPLARVPDLVRLDSLEWRARASATGVYGLAVRETLDGPLLQAPLGKLGPKDLSRPISLRRLAWTDDMGHRASPPTRAAMLRLRATLPAGATLVLDQAALRADGSPVAPRSLSLPPGLSAEGLLAWRDTQRAADPLVTFGTATPTRAVPPRSSWIPPVVYLALLALSSSRRRKGPSGSGRSLSDPIDAVLVLTGPLWFIAGLGLGPNPATAGIAMFVAGTAYAFLLASRRILPGWHWLGTWRAAAWPLLAVPVAFAIVLTLGHAPLWPSPGRILLYVGWAFFQQWLVLAVVGALLARVLPRSWAALFTALAFALLHTPNGLLMQLCFVAELGWAWWYFHRRALLPVAVAHAASAVLLQAGLAGGLLRSLEVSARFLQ</sequence>
<dbReference type="EMBL" id="JAAQTL010000001">
    <property type="protein sequence ID" value="NID14049.1"/>
    <property type="molecule type" value="Genomic_DNA"/>
</dbReference>
<feature type="transmembrane region" description="Helical" evidence="1">
    <location>
        <begin position="397"/>
        <end position="430"/>
    </location>
</feature>
<name>A0A7X5QRH8_9GAMM</name>
<evidence type="ECO:0000256" key="1">
    <source>
        <dbReference type="SAM" id="Phobius"/>
    </source>
</evidence>
<gene>
    <name evidence="3" type="ORF">HBF32_01035</name>
</gene>
<keyword evidence="1" id="KW-1133">Transmembrane helix</keyword>
<dbReference type="Proteomes" id="UP000518878">
    <property type="component" value="Unassembled WGS sequence"/>
</dbReference>
<feature type="transmembrane region" description="Helical" evidence="1">
    <location>
        <begin position="436"/>
        <end position="460"/>
    </location>
</feature>
<evidence type="ECO:0000313" key="3">
    <source>
        <dbReference type="EMBL" id="NID14049.1"/>
    </source>
</evidence>
<dbReference type="GO" id="GO:0080120">
    <property type="term" value="P:CAAX-box protein maturation"/>
    <property type="evidence" value="ECO:0007669"/>
    <property type="project" value="UniProtKB-ARBA"/>
</dbReference>
<accession>A0A7X5QRH8</accession>
<feature type="transmembrane region" description="Helical" evidence="1">
    <location>
        <begin position="305"/>
        <end position="326"/>
    </location>
</feature>
<keyword evidence="4" id="KW-1185">Reference proteome</keyword>
<feature type="domain" description="CAAX prenyl protease 2/Lysostaphin resistance protein A-like" evidence="2">
    <location>
        <begin position="386"/>
        <end position="447"/>
    </location>
</feature>
<evidence type="ECO:0000259" key="2">
    <source>
        <dbReference type="Pfam" id="PF02517"/>
    </source>
</evidence>
<dbReference type="AlphaFoldDB" id="A0A7X5QRH8"/>
<feature type="transmembrane region" description="Helical" evidence="1">
    <location>
        <begin position="338"/>
        <end position="361"/>
    </location>
</feature>
<feature type="transmembrane region" description="Helical" evidence="1">
    <location>
        <begin position="282"/>
        <end position="299"/>
    </location>
</feature>
<organism evidence="3 4">
    <name type="scientific">Luteibacter yeojuensis</name>
    <dbReference type="NCBI Taxonomy" id="345309"/>
    <lineage>
        <taxon>Bacteria</taxon>
        <taxon>Pseudomonadati</taxon>
        <taxon>Pseudomonadota</taxon>
        <taxon>Gammaproteobacteria</taxon>
        <taxon>Lysobacterales</taxon>
        <taxon>Rhodanobacteraceae</taxon>
        <taxon>Luteibacter</taxon>
    </lineage>
</organism>
<keyword evidence="1" id="KW-0812">Transmembrane</keyword>
<dbReference type="InterPro" id="IPR003675">
    <property type="entry name" value="Rce1/LyrA-like_dom"/>
</dbReference>
<keyword evidence="1" id="KW-0472">Membrane</keyword>